<evidence type="ECO:0000313" key="7">
    <source>
        <dbReference type="EMBL" id="KAF5593960.1"/>
    </source>
</evidence>
<evidence type="ECO:0000259" key="6">
    <source>
        <dbReference type="Pfam" id="PF24883"/>
    </source>
</evidence>
<feature type="repeat" description="ANK" evidence="3">
    <location>
        <begin position="919"/>
        <end position="951"/>
    </location>
</feature>
<dbReference type="PANTHER" id="PTHR24198:SF165">
    <property type="entry name" value="ANKYRIN REPEAT-CONTAINING PROTEIN-RELATED"/>
    <property type="match status" value="1"/>
</dbReference>
<feature type="repeat" description="ANK" evidence="3">
    <location>
        <begin position="2144"/>
        <end position="2173"/>
    </location>
</feature>
<feature type="region of interest" description="Disordered" evidence="4">
    <location>
        <begin position="1205"/>
        <end position="1270"/>
    </location>
</feature>
<dbReference type="Proteomes" id="UP000544095">
    <property type="component" value="Unassembled WGS sequence"/>
</dbReference>
<evidence type="ECO:0000256" key="3">
    <source>
        <dbReference type="PROSITE-ProRule" id="PRU00023"/>
    </source>
</evidence>
<gene>
    <name evidence="7" type="ORF">FPANT_4995</name>
</gene>
<evidence type="ECO:0000256" key="1">
    <source>
        <dbReference type="ARBA" id="ARBA00022737"/>
    </source>
</evidence>
<dbReference type="Pfam" id="PF12796">
    <property type="entry name" value="Ank_2"/>
    <property type="match status" value="4"/>
</dbReference>
<dbReference type="SMART" id="SM00248">
    <property type="entry name" value="ANK"/>
    <property type="match status" value="22"/>
</dbReference>
<evidence type="ECO:0000313" key="8">
    <source>
        <dbReference type="Proteomes" id="UP000544095"/>
    </source>
</evidence>
<dbReference type="SUPFAM" id="SSF52540">
    <property type="entry name" value="P-loop containing nucleoside triphosphate hydrolases"/>
    <property type="match status" value="1"/>
</dbReference>
<dbReference type="InterPro" id="IPR002110">
    <property type="entry name" value="Ankyrin_rpt"/>
</dbReference>
<feature type="compositionally biased region" description="Basic and acidic residues" evidence="4">
    <location>
        <begin position="1255"/>
        <end position="1270"/>
    </location>
</feature>
<feature type="repeat" description="ANK" evidence="3">
    <location>
        <begin position="886"/>
        <end position="918"/>
    </location>
</feature>
<dbReference type="Pfam" id="PF22939">
    <property type="entry name" value="WHD_GPIID"/>
    <property type="match status" value="1"/>
</dbReference>
<feature type="compositionally biased region" description="Basic and acidic residues" evidence="4">
    <location>
        <begin position="1220"/>
        <end position="1247"/>
    </location>
</feature>
<feature type="repeat" description="ANK" evidence="3">
    <location>
        <begin position="2179"/>
        <end position="2207"/>
    </location>
</feature>
<organism evidence="7 8">
    <name type="scientific">Fusarium pseudoanthophilum</name>
    <dbReference type="NCBI Taxonomy" id="48495"/>
    <lineage>
        <taxon>Eukaryota</taxon>
        <taxon>Fungi</taxon>
        <taxon>Dikarya</taxon>
        <taxon>Ascomycota</taxon>
        <taxon>Pezizomycotina</taxon>
        <taxon>Sordariomycetes</taxon>
        <taxon>Hypocreomycetidae</taxon>
        <taxon>Hypocreales</taxon>
        <taxon>Nectriaceae</taxon>
        <taxon>Fusarium</taxon>
        <taxon>Fusarium fujikuroi species complex</taxon>
    </lineage>
</organism>
<feature type="region of interest" description="Disordered" evidence="4">
    <location>
        <begin position="1744"/>
        <end position="1763"/>
    </location>
</feature>
<protein>
    <submittedName>
        <fullName evidence="7">Ankyrin-repeat containing protein</fullName>
    </submittedName>
</protein>
<reference evidence="7 8" key="1">
    <citation type="submission" date="2020-05" db="EMBL/GenBank/DDBJ databases">
        <title>Identification and distribution of gene clusters putatively required for synthesis of sphingolipid metabolism inhibitors in phylogenetically diverse species of the filamentous fungus Fusarium.</title>
        <authorList>
            <person name="Kim H.-S."/>
            <person name="Busman M."/>
            <person name="Brown D.W."/>
            <person name="Divon H."/>
            <person name="Uhlig S."/>
            <person name="Proctor R.H."/>
        </authorList>
    </citation>
    <scope>NUCLEOTIDE SEQUENCE [LARGE SCALE GENOMIC DNA]</scope>
    <source>
        <strain evidence="7 8">NRRL 25211</strain>
    </source>
</reference>
<dbReference type="Pfam" id="PF24883">
    <property type="entry name" value="NPHP3_N"/>
    <property type="match status" value="1"/>
</dbReference>
<dbReference type="InterPro" id="IPR054471">
    <property type="entry name" value="GPIID_WHD"/>
</dbReference>
<sequence length="2662" mass="293591">MDRSIPATQSAEVDKAIETFFNNILNQLAATDVFSKSDAASIFVVYAHDNEQLGTANASCVIHLIEWLKEIRSRSVSDRAPLPLLFSRTDDSGSVRNILSSQFCLLPPDNVLDDGTIHRVHKVVVCGSDLLKKYYDDTFTAPFLEAIKLSYLKAKNEPGIRETPEDAIRQVVEAECQSNGFHHVLTELGLLMLRSPDKEHRKSVIPVTLDGSLMEWLPFWDSCDVVLKLKSTATGHQHQLFFKLLAQIYPQEHRLINQYKDCYDLTCRELQSKPTLSSRWTQQVIDMAILKAQRAISDIENASFRSQRNLVQTRSHHDTVRGVYDKLDFLTSTTEAELDEGTFKCIVEWLSTCSYELHHKFISEKLMVGSGEWIKSHPNYQHWLSTTSSSTLFIHGVRGCGKSSIFSVVINQLQGGVGDKKAQINVAYYYCSGAQSESDRANPGAILRSILRQLAVDETTRKVDPAVVSEYEKSTKHQNNVSRLGINECAKLLQQLASNKTTIIAFDAIDELDILDRSTLIQAIETLVKESNGVVKVLMTSRNDTQIKKLMEMAITIEVSGEHNYHDIISFVDDQVTALMRSRAFLDQDAPDDLLKRIRNSLISGAHEMFLWVELQVQMLIRKKSVVDVLNALEQGLADNLDKIYESTYEGFLALDDTAKTVVEGVFCWVLYAKRPLTIEALNVALRLHPELSRHPKDIRLPDLTDVCSNLVVLDSVTNILRMCHPSARDFMKRRSMFSEVQAHRLMAFASLRTCSTNLLPDPGAASTLEVIDDLSLYSAIYWPQHLKASELSNTVPPWIVNDLNDFVLDDEECAVDPAFEWWLGWIDRLLETLPPYHSLRLTHGCLSSAGGPSALPTAAVFGLSSLAELIFDRGGSIDLEQRVNDTYTPFYLACSFGHRAVASTLIQHGADKDVLCGEYGNPLQVACFKGHLDVIELLLGYGVSPRVATPAFQNALHAACEGGQSGVAELLVNATSIIETEADYEDALQMIAEAGFRDIYERLGKPNMARKFRQGTIDKTRQESRILGIIKKDRVNILQYDLESDPGMRTSIPSDAVAIAALRGQVNMVEYLHSLGLSLEEEGKFGSPLRSASLQGEYRVVKKLLDLGSDPNGKGSKGDALQGAASKGHIPIVKLLIDSGSDVNQHGPPRGSAIQAAAYHGHEAVVKLLIEEDAEIYSETYKFKDTLYAAVQGGHDQIAAFLQENYPPPRGRALPGVSRGDKHETSSYFDHRRSGVNRDDSPHPESSDEDEEPQDAKSQGESKKEEKQSIEDLHPLVLAAGIGNIESLRQGLQEHQVNEDLITEAFVAAAGQGKHRTLDVLLEEGLRHVSFLRKPKEKALIASVEGKHPECLQTLADSLNGTITVVSWGFALQIAASTGESMTEKLLDMDLIPWQSTDMRGLAASLGYALHDEIFEDPVTVCRDALKVSYSSGKNQVANLIWTWILSIGPETLMADCKEWDSLALVAAQHADISVLSQLVTLRNQCEDMADSSELPLRDLLINAIRGDKATTLDHLLKRILEKPNAYDMIAPSFLEACRTGCTDTTKALLDYDADFALDTDIVMRGIVAASAAGHGSFVLRLLDFLDDEEMERATTTSLLSGAAAGKTGVITAILADTEIGDSAQFTTIMTRVLVTACEAGHADIVQICLDQGADADETVEKAPPSVVPRKDEDVEARRFFRSHFRRPPRVAHRFPRPSGPLDSVSHPAHRFPRPPGPFFSTSNNPHRFPHPQGSIFARPPAEFDNDAANSEDGMESNGSDKTIDEEETEMTDALKASVCAFERIDAIEMVTGGEKQSVTGKSKAKQQLKIVSLILDNVSDFSARDSRLSTHPLRIAVASGTAELVQLLLDHGGADQLSPRQLESLMLVAANRNTSIGIHIILKLLDCDRRANFPTDRNKCLDSAILHAIHTAVRSLTDPVRHVDILSMKGMISSQKAANDLLKGGLQKLVKTIFRKLPAQSAEPDAFGDVLHGAAAGGDLATVKLLIKHHVNVNHIRFMFHTPLGSAAEFGHVQIIKELLRAGADIYPKRMRHQSFGKQEPAIKAILGGHAPVLKALIDHGLKTEEYSGDVPLVVLAAQQKSEAMVILLLQAGVKPKNHPLALVTAAHNGNWELMTCLLDAGADPDALASHGFYVTDKLLCSPLYAACKSGHLEAVNLLLERGADAEVDSGDFDGLPLTIAARQGQFDIVRLLLGRNADPFRRSRGPAALSRVDQNKLEKLLLDRDTTRNTRGAEPFEATDQIATKDEFLNAIQSSCDASHGIRKSFQMVKMLSDASDDPQRVFLEGLEHTSKRQNVRLFEELLQHVTPDSYLLDLASRCGSVNAVKLMIEHGFSPSTTNGDGKTPLRVAIDYQNMDLVAFLVADRMRVESQQGEPLSFNLCSMIASILESYAFSTVAKYKSIVSCEKAVANLLKIGRIGFTADQKYLDRALCLACHIGSSVITDGLLDLGGDIKAQTHLRQGPRVYKFTALYAAIYNTHPSVLKVLLSRLPAGDSEFEAAFQACLDHTSPILLETFLNQAKNFEITEQHLLLSIQRESWGRGPGETNIEMILGHHPDLKVTESVLVRLLETEIPSSMSCGSELRELWEVLLDRCDCGLTANIIEAIPHNRTWQFLHAYIENCDGSCMGSVFVPRLDSDNPRMVREREDVSEGSWVTESE</sequence>
<feature type="repeat" description="ANK" evidence="3">
    <location>
        <begin position="1117"/>
        <end position="1149"/>
    </location>
</feature>
<keyword evidence="8" id="KW-1185">Reference proteome</keyword>
<dbReference type="PROSITE" id="PS50297">
    <property type="entry name" value="ANK_REP_REGION"/>
    <property type="match status" value="4"/>
</dbReference>
<feature type="domain" description="GPI inositol-deacylase winged helix" evidence="5">
    <location>
        <begin position="659"/>
        <end position="740"/>
    </location>
</feature>
<dbReference type="PROSITE" id="PS50088">
    <property type="entry name" value="ANK_REPEAT"/>
    <property type="match status" value="6"/>
</dbReference>
<name>A0A8H5UQV5_9HYPO</name>
<dbReference type="InterPro" id="IPR036770">
    <property type="entry name" value="Ankyrin_rpt-contain_sf"/>
</dbReference>
<accession>A0A8H5UQV5</accession>
<dbReference type="InterPro" id="IPR056884">
    <property type="entry name" value="NPHP3-like_N"/>
</dbReference>
<feature type="domain" description="Nephrocystin 3-like N-terminal" evidence="6">
    <location>
        <begin position="369"/>
        <end position="542"/>
    </location>
</feature>
<dbReference type="InterPro" id="IPR027417">
    <property type="entry name" value="P-loop_NTPase"/>
</dbReference>
<dbReference type="EMBL" id="JAAOAR010000232">
    <property type="protein sequence ID" value="KAF5593960.1"/>
    <property type="molecule type" value="Genomic_DNA"/>
</dbReference>
<evidence type="ECO:0000256" key="2">
    <source>
        <dbReference type="ARBA" id="ARBA00023043"/>
    </source>
</evidence>
<comment type="caution">
    <text evidence="7">The sequence shown here is derived from an EMBL/GenBank/DDBJ whole genome shotgun (WGS) entry which is preliminary data.</text>
</comment>
<feature type="repeat" description="ANK" evidence="3">
    <location>
        <begin position="2001"/>
        <end position="2033"/>
    </location>
</feature>
<keyword evidence="1" id="KW-0677">Repeat</keyword>
<dbReference type="SUPFAM" id="SSF48403">
    <property type="entry name" value="Ankyrin repeat"/>
    <property type="match status" value="5"/>
</dbReference>
<dbReference type="Gene3D" id="1.25.40.20">
    <property type="entry name" value="Ankyrin repeat-containing domain"/>
    <property type="match status" value="7"/>
</dbReference>
<keyword evidence="2 3" id="KW-0040">ANK repeat</keyword>
<evidence type="ECO:0000259" key="5">
    <source>
        <dbReference type="Pfam" id="PF22939"/>
    </source>
</evidence>
<dbReference type="Gene3D" id="3.40.50.300">
    <property type="entry name" value="P-loop containing nucleotide triphosphate hydrolases"/>
    <property type="match status" value="1"/>
</dbReference>
<evidence type="ECO:0000256" key="4">
    <source>
        <dbReference type="SAM" id="MobiDB-lite"/>
    </source>
</evidence>
<dbReference type="PANTHER" id="PTHR24198">
    <property type="entry name" value="ANKYRIN REPEAT AND PROTEIN KINASE DOMAIN-CONTAINING PROTEIN"/>
    <property type="match status" value="1"/>
</dbReference>
<proteinExistence type="predicted"/>